<comment type="similarity">
    <text evidence="2">Belongs to the WD repeat HIR1 family.</text>
</comment>
<evidence type="ECO:0000256" key="1">
    <source>
        <dbReference type="ARBA" id="ARBA00004123"/>
    </source>
</evidence>
<comment type="caution">
    <text evidence="11">The sequence shown here is derived from an EMBL/GenBank/DDBJ whole genome shotgun (WGS) entry which is preliminary data.</text>
</comment>
<feature type="domain" description="CAF1B/HIR1 beta-propeller" evidence="10">
    <location>
        <begin position="1"/>
        <end position="389"/>
    </location>
</feature>
<keyword evidence="5" id="KW-0227">DNA damage</keyword>
<keyword evidence="4" id="KW-0677">Repeat</keyword>
<dbReference type="PROSITE" id="PS50082">
    <property type="entry name" value="WD_REPEATS_2"/>
    <property type="match status" value="3"/>
</dbReference>
<dbReference type="PROSITE" id="PS00678">
    <property type="entry name" value="WD_REPEATS_1"/>
    <property type="match status" value="1"/>
</dbReference>
<dbReference type="PROSITE" id="PS50294">
    <property type="entry name" value="WD_REPEATS_REGION"/>
    <property type="match status" value="2"/>
</dbReference>
<dbReference type="GO" id="GO:0006335">
    <property type="term" value="P:DNA replication-dependent chromatin assembly"/>
    <property type="evidence" value="ECO:0007669"/>
    <property type="project" value="InterPro"/>
</dbReference>
<protein>
    <submittedName>
        <fullName evidence="11">Chromatin assembly factor 1 subunit B-like protein</fullName>
    </submittedName>
</protein>
<keyword evidence="7" id="KW-0234">DNA repair</keyword>
<proteinExistence type="inferred from homology"/>
<reference evidence="11 12" key="1">
    <citation type="journal article" date="2018" name="Gigascience">
        <title>Genomes of trombidid mites reveal novel predicted allergens and laterally-transferred genes associated with secondary metabolism.</title>
        <authorList>
            <person name="Dong X."/>
            <person name="Chaisiri K."/>
            <person name="Xia D."/>
            <person name="Armstrong S.D."/>
            <person name="Fang Y."/>
            <person name="Donnelly M.J."/>
            <person name="Kadowaki T."/>
            <person name="McGarry J.W."/>
            <person name="Darby A.C."/>
            <person name="Makepeace B.L."/>
        </authorList>
    </citation>
    <scope>NUCLEOTIDE SEQUENCE [LARGE SCALE GENOMIC DNA]</scope>
    <source>
        <strain evidence="11">UoL-UT</strain>
    </source>
</reference>
<sequence>MKTETPQISWHNREPVLSVDIQFYDKDSDQSRLRYRIATASVDHHVLIWLLTRSALSSNVETEILADLNRHSKPVNIVRFSPSYGYLASGDNEGTIIVWKLQEHVELENKEIGNSSAEEAMDDYGIVNKEHWIQYKTLRGHLEDVVDLSWNIDGHHLVSGSVDNQAIVWEVAKAKRTHSLDGHKSYVQGVATDPLNNFTVTLSADRNMRVYSNATKRTLYRVYKGNIKVDEEYKASRLFYDDTLRSYSRRICFSPGGECFLATSGIVEIDSDDKEVKFVNCCYLFLRNCLNKPAAYYSTGNKYNNAVSCCPTIFQLRENVANPFPIVFAVATQDSVLFFDTQQDIPFAMVSDIHYTSLSDIKWSPDGSLLLISSTDGYCTFITFDENEIGCKYDGPLYSFESTNISSPKVVESTKVCSTPENTNVKKTPESAKITNFFSKVVARNSKENTSDTNCQSGCKRKVVIELSDDETNGNTPKKKHPLPTANLNTLFVPMKKDINTEILPKVKENNGIMDVKQPIQVVQANNSNGVENKPDLDVKLPVDSNAKKPRRVGFITLTTPK</sequence>
<feature type="repeat" description="WD" evidence="9">
    <location>
        <begin position="68"/>
        <end position="109"/>
    </location>
</feature>
<comment type="subcellular location">
    <subcellularLocation>
        <location evidence="1">Nucleus</location>
    </subcellularLocation>
</comment>
<accession>A0A443SMT5</accession>
<feature type="repeat" description="WD" evidence="9">
    <location>
        <begin position="138"/>
        <end position="179"/>
    </location>
</feature>
<evidence type="ECO:0000313" key="11">
    <source>
        <dbReference type="EMBL" id="RWS28793.1"/>
    </source>
</evidence>
<dbReference type="EMBL" id="NCKV01001213">
    <property type="protein sequence ID" value="RWS28793.1"/>
    <property type="molecule type" value="Genomic_DNA"/>
</dbReference>
<dbReference type="InterPro" id="IPR055410">
    <property type="entry name" value="Beta-prop_CAF1B_HIR1"/>
</dbReference>
<keyword evidence="8" id="KW-0539">Nucleus</keyword>
<evidence type="ECO:0000256" key="4">
    <source>
        <dbReference type="ARBA" id="ARBA00022737"/>
    </source>
</evidence>
<dbReference type="PANTHER" id="PTHR15271:SF4">
    <property type="entry name" value="CHROMATIN ASSEMBLY FACTOR 1 SUBUNIT B"/>
    <property type="match status" value="1"/>
</dbReference>
<evidence type="ECO:0000256" key="3">
    <source>
        <dbReference type="ARBA" id="ARBA00022574"/>
    </source>
</evidence>
<keyword evidence="12" id="KW-1185">Reference proteome</keyword>
<evidence type="ECO:0000256" key="2">
    <source>
        <dbReference type="ARBA" id="ARBA00007306"/>
    </source>
</evidence>
<dbReference type="GO" id="GO:0006334">
    <property type="term" value="P:nucleosome assembly"/>
    <property type="evidence" value="ECO:0007669"/>
    <property type="project" value="TreeGrafter"/>
</dbReference>
<dbReference type="GO" id="GO:0033186">
    <property type="term" value="C:CAF-1 complex"/>
    <property type="evidence" value="ECO:0007669"/>
    <property type="project" value="TreeGrafter"/>
</dbReference>
<dbReference type="GO" id="GO:0005634">
    <property type="term" value="C:nucleus"/>
    <property type="evidence" value="ECO:0007669"/>
    <property type="project" value="UniProtKB-SubCell"/>
</dbReference>
<dbReference type="OrthoDB" id="71227at2759"/>
<evidence type="ECO:0000313" key="12">
    <source>
        <dbReference type="Proteomes" id="UP000288716"/>
    </source>
</evidence>
<dbReference type="Proteomes" id="UP000288716">
    <property type="component" value="Unassembled WGS sequence"/>
</dbReference>
<feature type="repeat" description="WD" evidence="9">
    <location>
        <begin position="180"/>
        <end position="221"/>
    </location>
</feature>
<dbReference type="VEuPathDB" id="VectorBase:LDEU003247"/>
<evidence type="ECO:0000256" key="5">
    <source>
        <dbReference type="ARBA" id="ARBA00022763"/>
    </source>
</evidence>
<dbReference type="InterPro" id="IPR045145">
    <property type="entry name" value="PTHR15271"/>
</dbReference>
<dbReference type="InterPro" id="IPR019775">
    <property type="entry name" value="WD40_repeat_CS"/>
</dbReference>
<evidence type="ECO:0000256" key="9">
    <source>
        <dbReference type="PROSITE-ProRule" id="PRU00221"/>
    </source>
</evidence>
<dbReference type="Pfam" id="PF24105">
    <property type="entry name" value="Beta-prop_CAF1B_HIR1"/>
    <property type="match status" value="1"/>
</dbReference>
<dbReference type="InterPro" id="IPR036322">
    <property type="entry name" value="WD40_repeat_dom_sf"/>
</dbReference>
<dbReference type="InterPro" id="IPR001680">
    <property type="entry name" value="WD40_rpt"/>
</dbReference>
<evidence type="ECO:0000259" key="10">
    <source>
        <dbReference type="Pfam" id="PF24105"/>
    </source>
</evidence>
<dbReference type="GO" id="GO:0006281">
    <property type="term" value="P:DNA repair"/>
    <property type="evidence" value="ECO:0007669"/>
    <property type="project" value="UniProtKB-KW"/>
</dbReference>
<keyword evidence="6" id="KW-0156">Chromatin regulator</keyword>
<evidence type="ECO:0000256" key="6">
    <source>
        <dbReference type="ARBA" id="ARBA00022853"/>
    </source>
</evidence>
<evidence type="ECO:0000256" key="8">
    <source>
        <dbReference type="ARBA" id="ARBA00023242"/>
    </source>
</evidence>
<dbReference type="SMART" id="SM00320">
    <property type="entry name" value="WD40"/>
    <property type="match status" value="5"/>
</dbReference>
<dbReference type="AlphaFoldDB" id="A0A443SMT5"/>
<name>A0A443SMT5_9ACAR</name>
<evidence type="ECO:0000256" key="7">
    <source>
        <dbReference type="ARBA" id="ARBA00023204"/>
    </source>
</evidence>
<gene>
    <name evidence="11" type="ORF">B4U80_04968</name>
</gene>
<dbReference type="PANTHER" id="PTHR15271">
    <property type="entry name" value="CHROMATIN ASSEMBLY FACTOR 1 SUBUNIT B"/>
    <property type="match status" value="1"/>
</dbReference>
<dbReference type="SUPFAM" id="SSF50978">
    <property type="entry name" value="WD40 repeat-like"/>
    <property type="match status" value="1"/>
</dbReference>
<keyword evidence="3 9" id="KW-0853">WD repeat</keyword>
<organism evidence="11 12">
    <name type="scientific">Leptotrombidium deliense</name>
    <dbReference type="NCBI Taxonomy" id="299467"/>
    <lineage>
        <taxon>Eukaryota</taxon>
        <taxon>Metazoa</taxon>
        <taxon>Ecdysozoa</taxon>
        <taxon>Arthropoda</taxon>
        <taxon>Chelicerata</taxon>
        <taxon>Arachnida</taxon>
        <taxon>Acari</taxon>
        <taxon>Acariformes</taxon>
        <taxon>Trombidiformes</taxon>
        <taxon>Prostigmata</taxon>
        <taxon>Anystina</taxon>
        <taxon>Parasitengona</taxon>
        <taxon>Trombiculoidea</taxon>
        <taxon>Trombiculidae</taxon>
        <taxon>Leptotrombidium</taxon>
    </lineage>
</organism>
<dbReference type="STRING" id="299467.A0A443SMT5"/>
<dbReference type="Gene3D" id="2.130.10.10">
    <property type="entry name" value="YVTN repeat-like/Quinoprotein amine dehydrogenase"/>
    <property type="match status" value="2"/>
</dbReference>
<dbReference type="InterPro" id="IPR015943">
    <property type="entry name" value="WD40/YVTN_repeat-like_dom_sf"/>
</dbReference>